<name>A0A7R9MAC3_9ACAR</name>
<dbReference type="Proteomes" id="UP000728032">
    <property type="component" value="Unassembled WGS sequence"/>
</dbReference>
<evidence type="ECO:0000313" key="3">
    <source>
        <dbReference type="Proteomes" id="UP000728032"/>
    </source>
</evidence>
<dbReference type="EMBL" id="OC925234">
    <property type="protein sequence ID" value="CAD7656016.1"/>
    <property type="molecule type" value="Genomic_DNA"/>
</dbReference>
<reference evidence="2" key="1">
    <citation type="submission" date="2020-11" db="EMBL/GenBank/DDBJ databases">
        <authorList>
            <person name="Tran Van P."/>
        </authorList>
    </citation>
    <scope>NUCLEOTIDE SEQUENCE</scope>
</reference>
<dbReference type="AlphaFoldDB" id="A0A7R9MAC3"/>
<proteinExistence type="predicted"/>
<sequence length="304" mass="34074">MINSTTRWPIIRVVAYGLPDTWVGITKASATRRPFRPITRNSGSTTECVNRCEGSPIRQVPTGALAVIVKYLAKHSLYLLIFIKSLSHSVGFPKAYTLKPPRPPYWSSIWDQLGARRTGLEVELVRVGTIKVDVSHCSREFFREHRVWLVAYKITKDGSSSKDDIKASIRSSFKAPTPDIVKKKMNTTTVIFEGLEPKFKYKLGIVLEDDHGYIDWDDIYLDTNLTSVVSELVMTTSSTVNSSFNYLNEELTVEEVVITSSETTLITVVVFIFFFTISGVGALNELLIEALMSSLLLEPSLVIL</sequence>
<feature type="transmembrane region" description="Helical" evidence="1">
    <location>
        <begin position="265"/>
        <end position="287"/>
    </location>
</feature>
<keyword evidence="1" id="KW-1133">Transmembrane helix</keyword>
<evidence type="ECO:0000256" key="1">
    <source>
        <dbReference type="SAM" id="Phobius"/>
    </source>
</evidence>
<organism evidence="2">
    <name type="scientific">Oppiella nova</name>
    <dbReference type="NCBI Taxonomy" id="334625"/>
    <lineage>
        <taxon>Eukaryota</taxon>
        <taxon>Metazoa</taxon>
        <taxon>Ecdysozoa</taxon>
        <taxon>Arthropoda</taxon>
        <taxon>Chelicerata</taxon>
        <taxon>Arachnida</taxon>
        <taxon>Acari</taxon>
        <taxon>Acariformes</taxon>
        <taxon>Sarcoptiformes</taxon>
        <taxon>Oribatida</taxon>
        <taxon>Brachypylina</taxon>
        <taxon>Oppioidea</taxon>
        <taxon>Oppiidae</taxon>
        <taxon>Oppiella</taxon>
    </lineage>
</organism>
<gene>
    <name evidence="2" type="ORF">ONB1V03_LOCUS12656</name>
</gene>
<accession>A0A7R9MAC3</accession>
<keyword evidence="1" id="KW-0812">Transmembrane</keyword>
<dbReference type="EMBL" id="CAJPVJ010010409">
    <property type="protein sequence ID" value="CAG2173203.1"/>
    <property type="molecule type" value="Genomic_DNA"/>
</dbReference>
<keyword evidence="1" id="KW-0472">Membrane</keyword>
<protein>
    <submittedName>
        <fullName evidence="2">Uncharacterized protein</fullName>
    </submittedName>
</protein>
<keyword evidence="3" id="KW-1185">Reference proteome</keyword>
<evidence type="ECO:0000313" key="2">
    <source>
        <dbReference type="EMBL" id="CAD7656016.1"/>
    </source>
</evidence>